<feature type="compositionally biased region" description="Polar residues" evidence="1">
    <location>
        <begin position="170"/>
        <end position="185"/>
    </location>
</feature>
<organism evidence="2 3">
    <name type="scientific">Chloropicon primus</name>
    <dbReference type="NCBI Taxonomy" id="1764295"/>
    <lineage>
        <taxon>Eukaryota</taxon>
        <taxon>Viridiplantae</taxon>
        <taxon>Chlorophyta</taxon>
        <taxon>Chloropicophyceae</taxon>
        <taxon>Chloropicales</taxon>
        <taxon>Chloropicaceae</taxon>
        <taxon>Chloropicon</taxon>
    </lineage>
</organism>
<sequence length="200" mass="23342">MDYTSSAHMKEKKAEREAMAFIDQLVVDVGGLKSHIRSLQQKCEEVDAMLVPAEFPKSNKKVERISVNRHKSVELVRKERDQERKQKYWSSPTSLIPVSLPRQTPEEQEQRELKEKKEKTYMEYASVSFKASERTVEHYQDGVKSFRTGKVRDKYLHKQDMEKLKEHQKGVTSSRAAARQLSNALSGWVEQPKGRGHRRR</sequence>
<keyword evidence="3" id="KW-1185">Reference proteome</keyword>
<feature type="region of interest" description="Disordered" evidence="1">
    <location>
        <begin position="157"/>
        <end position="200"/>
    </location>
</feature>
<evidence type="ECO:0000256" key="1">
    <source>
        <dbReference type="SAM" id="MobiDB-lite"/>
    </source>
</evidence>
<protein>
    <submittedName>
        <fullName evidence="2">Uncharacterized protein</fullName>
    </submittedName>
</protein>
<feature type="compositionally biased region" description="Basic and acidic residues" evidence="1">
    <location>
        <begin position="104"/>
        <end position="114"/>
    </location>
</feature>
<name>A0A5B8MMZ8_9CHLO</name>
<evidence type="ECO:0000313" key="3">
    <source>
        <dbReference type="Proteomes" id="UP000316726"/>
    </source>
</evidence>
<dbReference type="Proteomes" id="UP000316726">
    <property type="component" value="Chromosome 6"/>
</dbReference>
<accession>A0A5B8MMZ8</accession>
<dbReference type="EMBL" id="CP031039">
    <property type="protein sequence ID" value="QDZ21767.1"/>
    <property type="molecule type" value="Genomic_DNA"/>
</dbReference>
<dbReference type="AlphaFoldDB" id="A0A5B8MMZ8"/>
<evidence type="ECO:0000313" key="2">
    <source>
        <dbReference type="EMBL" id="QDZ21767.1"/>
    </source>
</evidence>
<feature type="compositionally biased region" description="Basic and acidic residues" evidence="1">
    <location>
        <begin position="157"/>
        <end position="169"/>
    </location>
</feature>
<proteinExistence type="predicted"/>
<gene>
    <name evidence="2" type="ORF">A3770_06p42850</name>
</gene>
<reference evidence="2 3" key="1">
    <citation type="submission" date="2018-07" db="EMBL/GenBank/DDBJ databases">
        <title>The complete nuclear genome of the prasinophyte Chloropicon primus (CCMP1205).</title>
        <authorList>
            <person name="Pombert J.-F."/>
            <person name="Otis C."/>
            <person name="Turmel M."/>
            <person name="Lemieux C."/>
        </authorList>
    </citation>
    <scope>NUCLEOTIDE SEQUENCE [LARGE SCALE GENOMIC DNA]</scope>
    <source>
        <strain evidence="2 3">CCMP1205</strain>
    </source>
</reference>
<feature type="region of interest" description="Disordered" evidence="1">
    <location>
        <begin position="91"/>
        <end position="114"/>
    </location>
</feature>